<organism evidence="3 4">
    <name type="scientific">Pelagibius litoralis</name>
    <dbReference type="NCBI Taxonomy" id="374515"/>
    <lineage>
        <taxon>Bacteria</taxon>
        <taxon>Pseudomonadati</taxon>
        <taxon>Pseudomonadota</taxon>
        <taxon>Alphaproteobacteria</taxon>
        <taxon>Rhodospirillales</taxon>
        <taxon>Rhodovibrionaceae</taxon>
        <taxon>Pelagibius</taxon>
    </lineage>
</organism>
<proteinExistence type="predicted"/>
<dbReference type="Proteomes" id="UP000761264">
    <property type="component" value="Unassembled WGS sequence"/>
</dbReference>
<dbReference type="EMBL" id="JAAQPH010000001">
    <property type="protein sequence ID" value="NIA67214.1"/>
    <property type="molecule type" value="Genomic_DNA"/>
</dbReference>
<sequence>MTQENPVHAQQAAIAATWQATAPSVAVLLPCYNEEAAIGQVVRDFRTALPSARIYVYDNASSDRTAAVAREAGANVICEKLRGKGNVVRRMFADVEADIYVLADGDDTYDAAAAPGLIKQLCQEQLDMVNAARINTSDEAYRPGHQFGNWLFTTMVSSLFGKRFSDILSGYRIFSRRFVKSFPALATGFEIETELTVHALELRMPVAEIATPYKERPEGSESKLNTFRDGFRILKTIVRLAKDERPLAFFSTGAAVLAAIALGLSIPLFLTYFETGLVPRLPTAVLVCALMLSASLGLACGLILDSVSLSRREMKRLHYLTLPAPPGAVSLSHAITSDEPVPSPKSARKSA</sequence>
<feature type="domain" description="Glycosyltransferase 2-like" evidence="2">
    <location>
        <begin position="27"/>
        <end position="179"/>
    </location>
</feature>
<reference evidence="3" key="1">
    <citation type="submission" date="2020-03" db="EMBL/GenBank/DDBJ databases">
        <title>Genome of Pelagibius litoralis DSM 21314T.</title>
        <authorList>
            <person name="Wang G."/>
        </authorList>
    </citation>
    <scope>NUCLEOTIDE SEQUENCE</scope>
    <source>
        <strain evidence="3">DSM 21314</strain>
    </source>
</reference>
<dbReference type="SUPFAM" id="SSF53448">
    <property type="entry name" value="Nucleotide-diphospho-sugar transferases"/>
    <property type="match status" value="1"/>
</dbReference>
<accession>A0A967CA90</accession>
<dbReference type="InterPro" id="IPR001173">
    <property type="entry name" value="Glyco_trans_2-like"/>
</dbReference>
<feature type="transmembrane region" description="Helical" evidence="1">
    <location>
        <begin position="284"/>
        <end position="307"/>
    </location>
</feature>
<comment type="caution">
    <text evidence="3">The sequence shown here is derived from an EMBL/GenBank/DDBJ whole genome shotgun (WGS) entry which is preliminary data.</text>
</comment>
<dbReference type="RefSeq" id="WP_167220531.1">
    <property type="nucleotide sequence ID" value="NZ_JAAQPH010000001.1"/>
</dbReference>
<dbReference type="CDD" id="cd04179">
    <property type="entry name" value="DPM_DPG-synthase_like"/>
    <property type="match status" value="1"/>
</dbReference>
<dbReference type="AlphaFoldDB" id="A0A967CA90"/>
<dbReference type="InterPro" id="IPR050256">
    <property type="entry name" value="Glycosyltransferase_2"/>
</dbReference>
<gene>
    <name evidence="3" type="ORF">HBA54_01255</name>
</gene>
<keyword evidence="1" id="KW-0812">Transmembrane</keyword>
<dbReference type="InterPro" id="IPR029044">
    <property type="entry name" value="Nucleotide-diphossugar_trans"/>
</dbReference>
<keyword evidence="4" id="KW-1185">Reference proteome</keyword>
<dbReference type="Gene3D" id="3.90.550.10">
    <property type="entry name" value="Spore Coat Polysaccharide Biosynthesis Protein SpsA, Chain A"/>
    <property type="match status" value="1"/>
</dbReference>
<dbReference type="PANTHER" id="PTHR48090">
    <property type="entry name" value="UNDECAPRENYL-PHOSPHATE 4-DEOXY-4-FORMAMIDO-L-ARABINOSE TRANSFERASE-RELATED"/>
    <property type="match status" value="1"/>
</dbReference>
<evidence type="ECO:0000313" key="3">
    <source>
        <dbReference type="EMBL" id="NIA67214.1"/>
    </source>
</evidence>
<dbReference type="PANTHER" id="PTHR48090:SF7">
    <property type="entry name" value="RFBJ PROTEIN"/>
    <property type="match status" value="1"/>
</dbReference>
<dbReference type="Pfam" id="PF00535">
    <property type="entry name" value="Glycos_transf_2"/>
    <property type="match status" value="1"/>
</dbReference>
<keyword evidence="1" id="KW-1133">Transmembrane helix</keyword>
<evidence type="ECO:0000259" key="2">
    <source>
        <dbReference type="Pfam" id="PF00535"/>
    </source>
</evidence>
<evidence type="ECO:0000256" key="1">
    <source>
        <dbReference type="SAM" id="Phobius"/>
    </source>
</evidence>
<feature type="transmembrane region" description="Helical" evidence="1">
    <location>
        <begin position="247"/>
        <end position="272"/>
    </location>
</feature>
<keyword evidence="1" id="KW-0472">Membrane</keyword>
<name>A0A967CA90_9PROT</name>
<protein>
    <submittedName>
        <fullName evidence="3">Glycosyltransferase</fullName>
    </submittedName>
</protein>
<evidence type="ECO:0000313" key="4">
    <source>
        <dbReference type="Proteomes" id="UP000761264"/>
    </source>
</evidence>